<dbReference type="AlphaFoldDB" id="A0ABC8RB23"/>
<gene>
    <name evidence="1" type="ORF">ILEXP_LOCUS9077</name>
</gene>
<dbReference type="Proteomes" id="UP001642360">
    <property type="component" value="Unassembled WGS sequence"/>
</dbReference>
<comment type="caution">
    <text evidence="1">The sequence shown here is derived from an EMBL/GenBank/DDBJ whole genome shotgun (WGS) entry which is preliminary data.</text>
</comment>
<proteinExistence type="predicted"/>
<name>A0ABC8RB23_9AQUA</name>
<reference evidence="1 2" key="1">
    <citation type="submission" date="2024-02" db="EMBL/GenBank/DDBJ databases">
        <authorList>
            <person name="Vignale AGUSTIN F."/>
            <person name="Sosa J E."/>
            <person name="Modenutti C."/>
        </authorList>
    </citation>
    <scope>NUCLEOTIDE SEQUENCE [LARGE SCALE GENOMIC DNA]</scope>
</reference>
<protein>
    <submittedName>
        <fullName evidence="1">Uncharacterized protein</fullName>
    </submittedName>
</protein>
<sequence length="111" mass="12003">MGNEDKIHLCLFKDALISSSYTGSVSLSLRKACALRLSESVKRSNMSLTGRRDSTGLPITVQQKKCSNPVAESVMNTIYGTGINEFGNKVDVTDANGMKPHNVIPCRTILA</sequence>
<accession>A0ABC8RB23</accession>
<dbReference type="EMBL" id="CAUOFW020001138">
    <property type="protein sequence ID" value="CAK9141491.1"/>
    <property type="molecule type" value="Genomic_DNA"/>
</dbReference>
<keyword evidence="2" id="KW-1185">Reference proteome</keyword>
<organism evidence="1 2">
    <name type="scientific">Ilex paraguariensis</name>
    <name type="common">yerba mate</name>
    <dbReference type="NCBI Taxonomy" id="185542"/>
    <lineage>
        <taxon>Eukaryota</taxon>
        <taxon>Viridiplantae</taxon>
        <taxon>Streptophyta</taxon>
        <taxon>Embryophyta</taxon>
        <taxon>Tracheophyta</taxon>
        <taxon>Spermatophyta</taxon>
        <taxon>Magnoliopsida</taxon>
        <taxon>eudicotyledons</taxon>
        <taxon>Gunneridae</taxon>
        <taxon>Pentapetalae</taxon>
        <taxon>asterids</taxon>
        <taxon>campanulids</taxon>
        <taxon>Aquifoliales</taxon>
        <taxon>Aquifoliaceae</taxon>
        <taxon>Ilex</taxon>
    </lineage>
</organism>
<evidence type="ECO:0000313" key="1">
    <source>
        <dbReference type="EMBL" id="CAK9141491.1"/>
    </source>
</evidence>
<evidence type="ECO:0000313" key="2">
    <source>
        <dbReference type="Proteomes" id="UP001642360"/>
    </source>
</evidence>